<evidence type="ECO:0000313" key="1">
    <source>
        <dbReference type="EMBL" id="KAG2639193.1"/>
    </source>
</evidence>
<dbReference type="EMBL" id="CM029040">
    <property type="protein sequence ID" value="KAG2639193.1"/>
    <property type="molecule type" value="Genomic_DNA"/>
</dbReference>
<evidence type="ECO:0000313" key="2">
    <source>
        <dbReference type="Proteomes" id="UP000823388"/>
    </source>
</evidence>
<gene>
    <name evidence="1" type="ORF">PVAP13_2NG616500</name>
</gene>
<dbReference type="AlphaFoldDB" id="A0A8T0W3K5"/>
<accession>A0A8T0W3K5</accession>
<dbReference type="Proteomes" id="UP000823388">
    <property type="component" value="Chromosome 2N"/>
</dbReference>
<reference evidence="1" key="1">
    <citation type="submission" date="2020-05" db="EMBL/GenBank/DDBJ databases">
        <title>WGS assembly of Panicum virgatum.</title>
        <authorList>
            <person name="Lovell J.T."/>
            <person name="Jenkins J."/>
            <person name="Shu S."/>
            <person name="Juenger T.E."/>
            <person name="Schmutz J."/>
        </authorList>
    </citation>
    <scope>NUCLEOTIDE SEQUENCE</scope>
    <source>
        <strain evidence="1">AP13</strain>
    </source>
</reference>
<name>A0A8T0W3K5_PANVG</name>
<organism evidence="1 2">
    <name type="scientific">Panicum virgatum</name>
    <name type="common">Blackwell switchgrass</name>
    <dbReference type="NCBI Taxonomy" id="38727"/>
    <lineage>
        <taxon>Eukaryota</taxon>
        <taxon>Viridiplantae</taxon>
        <taxon>Streptophyta</taxon>
        <taxon>Embryophyta</taxon>
        <taxon>Tracheophyta</taxon>
        <taxon>Spermatophyta</taxon>
        <taxon>Magnoliopsida</taxon>
        <taxon>Liliopsida</taxon>
        <taxon>Poales</taxon>
        <taxon>Poaceae</taxon>
        <taxon>PACMAD clade</taxon>
        <taxon>Panicoideae</taxon>
        <taxon>Panicodae</taxon>
        <taxon>Paniceae</taxon>
        <taxon>Panicinae</taxon>
        <taxon>Panicum</taxon>
        <taxon>Panicum sect. Hiantes</taxon>
    </lineage>
</organism>
<protein>
    <submittedName>
        <fullName evidence="1">Uncharacterized protein</fullName>
    </submittedName>
</protein>
<proteinExistence type="predicted"/>
<comment type="caution">
    <text evidence="1">The sequence shown here is derived from an EMBL/GenBank/DDBJ whole genome shotgun (WGS) entry which is preliminary data.</text>
</comment>
<sequence length="88" mass="10407">MYLCTEISEKASSFLVLVRNGAACICYETFYGFFQIPGCWHLCSHEFRLQIEVVCLSLWDAIQFWKLEHNFVSSTKSRCAAWHRLHWL</sequence>
<keyword evidence="2" id="KW-1185">Reference proteome</keyword>